<proteinExistence type="predicted"/>
<feature type="compositionally biased region" description="Low complexity" evidence="1">
    <location>
        <begin position="221"/>
        <end position="239"/>
    </location>
</feature>
<feature type="compositionally biased region" description="Polar residues" evidence="1">
    <location>
        <begin position="116"/>
        <end position="157"/>
    </location>
</feature>
<dbReference type="EMBL" id="JH650970">
    <property type="protein sequence ID" value="EXA48792.1"/>
    <property type="molecule type" value="Genomic_DNA"/>
</dbReference>
<feature type="region of interest" description="Disordered" evidence="1">
    <location>
        <begin position="27"/>
        <end position="186"/>
    </location>
</feature>
<protein>
    <submittedName>
        <fullName evidence="2">Uncharacterized protein</fullName>
    </submittedName>
</protein>
<dbReference type="HOGENOM" id="CLU_362478_0_0_1"/>
<dbReference type="AlphaFoldDB" id="W9Q2L8"/>
<reference evidence="2" key="1">
    <citation type="submission" date="2011-10" db="EMBL/GenBank/DDBJ databases">
        <title>The Genome Sequence of Fusarium oxysporum HDV247.</title>
        <authorList>
            <consortium name="The Broad Institute Genome Sequencing Platform"/>
            <person name="Ma L.-J."/>
            <person name="Gale L.R."/>
            <person name="Schwartz D.C."/>
            <person name="Zhou S."/>
            <person name="Corby-Kistler H."/>
            <person name="Young S.K."/>
            <person name="Zeng Q."/>
            <person name="Gargeya S."/>
            <person name="Fitzgerald M."/>
            <person name="Haas B."/>
            <person name="Abouelleil A."/>
            <person name="Alvarado L."/>
            <person name="Arachchi H.M."/>
            <person name="Berlin A."/>
            <person name="Brown A."/>
            <person name="Chapman S.B."/>
            <person name="Chen Z."/>
            <person name="Dunbar C."/>
            <person name="Freedman E."/>
            <person name="Gearin G."/>
            <person name="Goldberg J."/>
            <person name="Griggs A."/>
            <person name="Gujja S."/>
            <person name="Heiman D."/>
            <person name="Howarth C."/>
            <person name="Larson L."/>
            <person name="Lui A."/>
            <person name="MacDonald P.J.P."/>
            <person name="Montmayeur A."/>
            <person name="Murphy C."/>
            <person name="Neiman D."/>
            <person name="Pearson M."/>
            <person name="Priest M."/>
            <person name="Roberts A."/>
            <person name="Saif S."/>
            <person name="Shea T."/>
            <person name="Shenoy N."/>
            <person name="Sisk P."/>
            <person name="Stolte C."/>
            <person name="Sykes S."/>
            <person name="Wortman J."/>
            <person name="Nusbaum C."/>
            <person name="Birren B."/>
        </authorList>
    </citation>
    <scope>NUCLEOTIDE SEQUENCE [LARGE SCALE GENOMIC DNA]</scope>
    <source>
        <strain evidence="2">HDV247</strain>
    </source>
</reference>
<feature type="compositionally biased region" description="Gly residues" evidence="1">
    <location>
        <begin position="51"/>
        <end position="63"/>
    </location>
</feature>
<feature type="region of interest" description="Disordered" evidence="1">
    <location>
        <begin position="220"/>
        <end position="251"/>
    </location>
</feature>
<feature type="compositionally biased region" description="Low complexity" evidence="1">
    <location>
        <begin position="158"/>
        <end position="186"/>
    </location>
</feature>
<gene>
    <name evidence="2" type="ORF">FOVG_05459</name>
</gene>
<feature type="compositionally biased region" description="Polar residues" evidence="1">
    <location>
        <begin position="91"/>
        <end position="108"/>
    </location>
</feature>
<organism evidence="2">
    <name type="scientific">Fusarium oxysporum f. sp. pisi HDV247</name>
    <dbReference type="NCBI Taxonomy" id="1080344"/>
    <lineage>
        <taxon>Eukaryota</taxon>
        <taxon>Fungi</taxon>
        <taxon>Dikarya</taxon>
        <taxon>Ascomycota</taxon>
        <taxon>Pezizomycotina</taxon>
        <taxon>Sordariomycetes</taxon>
        <taxon>Hypocreomycetidae</taxon>
        <taxon>Hypocreales</taxon>
        <taxon>Nectriaceae</taxon>
        <taxon>Fusarium</taxon>
        <taxon>Fusarium oxysporum species complex</taxon>
    </lineage>
</organism>
<reference evidence="2" key="2">
    <citation type="submission" date="2012-05" db="EMBL/GenBank/DDBJ databases">
        <title>Annotation of the Genome Sequence of Fusarium oxysporum HDV247.</title>
        <authorList>
            <consortium name="The Broad Institute Genomics Platform"/>
            <person name="Ma L.-J."/>
            <person name="Corby-Kistler H."/>
            <person name="Broz K."/>
            <person name="Gale L.R."/>
            <person name="Jonkers W."/>
            <person name="O'Donnell K."/>
            <person name="Ploetz R."/>
            <person name="Steinberg C."/>
            <person name="Schwartz D.C."/>
            <person name="VanEtten H."/>
            <person name="Zhou S."/>
            <person name="Young S.K."/>
            <person name="Zeng Q."/>
            <person name="Gargeya S."/>
            <person name="Fitzgerald M."/>
            <person name="Abouelleil A."/>
            <person name="Alvarado L."/>
            <person name="Chapman S.B."/>
            <person name="Gainer-Dewar J."/>
            <person name="Goldberg J."/>
            <person name="Griggs A."/>
            <person name="Gujja S."/>
            <person name="Hansen M."/>
            <person name="Howarth C."/>
            <person name="Imamovic A."/>
            <person name="Ireland A."/>
            <person name="Larimer J."/>
            <person name="McCowan C."/>
            <person name="Murphy C."/>
            <person name="Pearson M."/>
            <person name="Poon T.W."/>
            <person name="Priest M."/>
            <person name="Roberts A."/>
            <person name="Saif S."/>
            <person name="Shea T."/>
            <person name="Sykes S."/>
            <person name="Wortman J."/>
            <person name="Nusbaum C."/>
            <person name="Birren B."/>
        </authorList>
    </citation>
    <scope>NUCLEOTIDE SEQUENCE</scope>
    <source>
        <strain evidence="2">HDV247</strain>
    </source>
</reference>
<name>W9Q2L8_FUSOX</name>
<feature type="compositionally biased region" description="Low complexity" evidence="1">
    <location>
        <begin position="64"/>
        <end position="74"/>
    </location>
</feature>
<dbReference type="Proteomes" id="UP000030751">
    <property type="component" value="Unassembled WGS sequence"/>
</dbReference>
<accession>W9Q2L8</accession>
<dbReference type="OrthoDB" id="4405280at2759"/>
<sequence length="771" mass="74168">MGHQLSILAQAQQARHRQLPSYLMGHQLQIGSPEGNPTGGGDGEPSPTDSNGGGNTGTQGSEGSGSLSTNNGGASATGGNGGDTGTATQGSGTSNTVASQSSSRNPAGSGTGGGQPSNTDGGPNAGGQTSASGSQPSATNSQGTNPSQGAGTTGSSNGQPTGGQSSSVTTTGQGSSPTDGSPTSCSDDSDCVVDTELCISGGLNICTCVNAVCVPTTDPDGASTAGSASSTAASGTQGTNPSTPTESGEGTPCTDDDDCLADVSLCLSGTLNLCTCVDAVCVRDTTTSGSQVSSTASGNNPGSGAGGSGTTTAGESATQTGSACSTSDDCVANVALCLVGGLNLCVCVDAVCQLGPDSSNGGGGDDDPTTTARAQAAQTSVPCANAEDCTAALGLSVLGIYVCVDLICQLQPTANPTNGGTTASQTGSIAVPTITEPIDCATDQDCVAALGANALGIFACIDLLCEQTATASGAGASATQPAASVQGTDVECSTDQDCVAAIGVGALGIFACVNLLCQQTATASVVTTATNTGVSASASTTDVECATDQDCVAALGAQALGLFVCINALCQETTSTAGAGPSTTQPPSPGATTDIECSTNQDCVAAIGANALGIFACIDLICQQTANPSSGFVTVTSGNTATPTGSSETPCSDDSDCTVAGQTCAADGFCRTPSPSTGNGGASSCSDSVDCLLSLQPLCALGLCVCLNAVCSPPSDVDPCTTNSQCNSGQTCQQEVCVDDVSCSTENDCVANLDLCTSLGICACVNGLCTL</sequence>
<feature type="compositionally biased region" description="Gly residues" evidence="1">
    <location>
        <begin position="75"/>
        <end position="84"/>
    </location>
</feature>
<feature type="region of interest" description="Disordered" evidence="1">
    <location>
        <begin position="288"/>
        <end position="318"/>
    </location>
</feature>
<evidence type="ECO:0000313" key="2">
    <source>
        <dbReference type="EMBL" id="EXA48792.1"/>
    </source>
</evidence>
<evidence type="ECO:0000256" key="1">
    <source>
        <dbReference type="SAM" id="MobiDB-lite"/>
    </source>
</evidence>